<proteinExistence type="inferred from homology"/>
<gene>
    <name evidence="5" type="ORF">MQE36_02095</name>
</gene>
<feature type="region of interest" description="Disordered" evidence="3">
    <location>
        <begin position="68"/>
        <end position="95"/>
    </location>
</feature>
<feature type="compositionally biased region" description="Basic and acidic residues" evidence="3">
    <location>
        <begin position="77"/>
        <end position="94"/>
    </location>
</feature>
<dbReference type="PANTHER" id="PTHR35089">
    <property type="entry name" value="CHAPERONE PROTEIN SKP"/>
    <property type="match status" value="1"/>
</dbReference>
<dbReference type="PANTHER" id="PTHR35089:SF1">
    <property type="entry name" value="CHAPERONE PROTEIN SKP"/>
    <property type="match status" value="1"/>
</dbReference>
<dbReference type="InterPro" id="IPR005632">
    <property type="entry name" value="Chaperone_Skp"/>
</dbReference>
<evidence type="ECO:0000256" key="1">
    <source>
        <dbReference type="ARBA" id="ARBA00009091"/>
    </source>
</evidence>
<reference evidence="5 6" key="1">
    <citation type="journal article" date="2018" name="Int. J. Syst. Evol. Microbiol.">
        <title>Zhouia spongiae sp. nov., isolated from a marine sponge.</title>
        <authorList>
            <person name="Zhuang L."/>
            <person name="Lin B."/>
            <person name="Qin F."/>
            <person name="Luo L."/>
        </authorList>
    </citation>
    <scope>NUCLEOTIDE SEQUENCE [LARGE SCALE GENOMIC DNA]</scope>
    <source>
        <strain evidence="5 6">HN-Y44</strain>
    </source>
</reference>
<evidence type="ECO:0000313" key="6">
    <source>
        <dbReference type="Proteomes" id="UP000829476"/>
    </source>
</evidence>
<accession>A0ABY3YMU5</accession>
<keyword evidence="6" id="KW-1185">Reference proteome</keyword>
<dbReference type="Proteomes" id="UP000829476">
    <property type="component" value="Chromosome"/>
</dbReference>
<name>A0ABY3YMU5_9FLAO</name>
<comment type="similarity">
    <text evidence="1">Belongs to the Skp family.</text>
</comment>
<dbReference type="InterPro" id="IPR024930">
    <property type="entry name" value="Skp_dom_sf"/>
</dbReference>
<dbReference type="RefSeq" id="WP_242937550.1">
    <property type="nucleotide sequence ID" value="NZ_CP094326.1"/>
</dbReference>
<protein>
    <submittedName>
        <fullName evidence="5">OmpH family outer membrane protein</fullName>
    </submittedName>
</protein>
<evidence type="ECO:0000313" key="5">
    <source>
        <dbReference type="EMBL" id="UNY99150.1"/>
    </source>
</evidence>
<feature type="chain" id="PRO_5045385608" evidence="4">
    <location>
        <begin position="23"/>
        <end position="168"/>
    </location>
</feature>
<dbReference type="Gene3D" id="3.30.910.20">
    <property type="entry name" value="Skp domain"/>
    <property type="match status" value="1"/>
</dbReference>
<organism evidence="5 6">
    <name type="scientific">Zhouia spongiae</name>
    <dbReference type="NCBI Taxonomy" id="2202721"/>
    <lineage>
        <taxon>Bacteria</taxon>
        <taxon>Pseudomonadati</taxon>
        <taxon>Bacteroidota</taxon>
        <taxon>Flavobacteriia</taxon>
        <taxon>Flavobacteriales</taxon>
        <taxon>Flavobacteriaceae</taxon>
        <taxon>Zhouia</taxon>
    </lineage>
</organism>
<evidence type="ECO:0000256" key="3">
    <source>
        <dbReference type="SAM" id="MobiDB-lite"/>
    </source>
</evidence>
<sequence length="168" mass="18585">MKHLRSFLVAIALIGAVSFANAQSKVAHVNVQQLVGEMPQWKAAQAELQKLKDTYKADLQSSYTELQNKAQQYQNEAKSKTQSENEARGKEIDGLRQNVMKAEQVAQQELGKKEMELLEPLLKKANDAIQKVARAQGFQYVLDASPGSGIILADGKDLLSDVKKELGF</sequence>
<keyword evidence="2 4" id="KW-0732">Signal</keyword>
<dbReference type="SMART" id="SM00935">
    <property type="entry name" value="OmpH"/>
    <property type="match status" value="1"/>
</dbReference>
<evidence type="ECO:0000256" key="2">
    <source>
        <dbReference type="ARBA" id="ARBA00022729"/>
    </source>
</evidence>
<dbReference type="Pfam" id="PF03938">
    <property type="entry name" value="OmpH"/>
    <property type="match status" value="1"/>
</dbReference>
<feature type="signal peptide" evidence="4">
    <location>
        <begin position="1"/>
        <end position="22"/>
    </location>
</feature>
<dbReference type="EMBL" id="CP094326">
    <property type="protein sequence ID" value="UNY99150.1"/>
    <property type="molecule type" value="Genomic_DNA"/>
</dbReference>
<evidence type="ECO:0000256" key="4">
    <source>
        <dbReference type="SAM" id="SignalP"/>
    </source>
</evidence>
<dbReference type="SUPFAM" id="SSF111384">
    <property type="entry name" value="OmpH-like"/>
    <property type="match status" value="1"/>
</dbReference>